<dbReference type="InParanoid" id="B4CWT0"/>
<comment type="caution">
    <text evidence="1">The sequence shown here is derived from an EMBL/GenBank/DDBJ whole genome shotgun (WGS) entry which is preliminary data.</text>
</comment>
<organism evidence="1 2">
    <name type="scientific">Chthoniobacter flavus Ellin428</name>
    <dbReference type="NCBI Taxonomy" id="497964"/>
    <lineage>
        <taxon>Bacteria</taxon>
        <taxon>Pseudomonadati</taxon>
        <taxon>Verrucomicrobiota</taxon>
        <taxon>Spartobacteria</taxon>
        <taxon>Chthoniobacterales</taxon>
        <taxon>Chthoniobacteraceae</taxon>
        <taxon>Chthoniobacter</taxon>
    </lineage>
</organism>
<keyword evidence="2" id="KW-1185">Reference proteome</keyword>
<dbReference type="RefSeq" id="WP_006978444.1">
    <property type="nucleotide sequence ID" value="NZ_ABVL01000002.1"/>
</dbReference>
<name>B4CWT0_9BACT</name>
<dbReference type="Pfam" id="PF20308">
    <property type="entry name" value="TPR-S"/>
    <property type="match status" value="1"/>
</dbReference>
<dbReference type="InterPro" id="IPR029787">
    <property type="entry name" value="Nucleotide_cyclase"/>
</dbReference>
<evidence type="ECO:0000313" key="2">
    <source>
        <dbReference type="Proteomes" id="UP000005824"/>
    </source>
</evidence>
<sequence length="599" mass="65556">MSTIDELAGATAALRRRLEGGETMMPRELRALWSRRLRPFWRLRIEIYRALARRFLEVGENYLASEVADEGWEFFGDDAVLILIRALATARSGAPRAAQELLGKKRDLIVDAAEAKSLLARTFKDLWKASGEERYLREAFELYYQDYTATKGDRAFPGVNAASMALFLGRNEEARRIAAEVLAAIRVRSAAMGYWERVTGAECLLVGGEIEQARAAYLLATSAEKIPYAHLATTRAQARLLLRQLGHDEGSLDSCFPLPNVIAFVGHRLDPPNRLAPRFPEALAPAIKERIREAVWRAQAGFGYSAAANGADILFLEVMQEAGLETYVHLPLPEEEFIRQSVDRPDGDEWLARYRAVTANATEFICEEHAGSLAFAYGNLLLFGAACQHARQLGSDVQLLAVWDGLPGDGAGGTADYVRMVRDTGRPVEVIGLPATTTGSSPPPAPVEETEQLLSVLSFSLAPEQNEGASHRLAAFLRQSETVHREVLGQEVRLFFQTPTAAARAALEIGRQIDSTLGLHTGPMRPGTHALTGEKVIHGEHAAKAAALLALQPAGLIYASHAFAALLGLYPLPGVNCEFLGYRALNPSARREPIFQVRA</sequence>
<dbReference type="EMBL" id="ABVL01000002">
    <property type="protein sequence ID" value="EDY21872.1"/>
    <property type="molecule type" value="Genomic_DNA"/>
</dbReference>
<dbReference type="InterPro" id="IPR046880">
    <property type="entry name" value="TPR-S"/>
</dbReference>
<dbReference type="STRING" id="497964.CfE428DRAFT_1118"/>
<protein>
    <submittedName>
        <fullName evidence="1">Uncharacterized protein</fullName>
    </submittedName>
</protein>
<reference evidence="1 2" key="1">
    <citation type="journal article" date="2011" name="J. Bacteriol.">
        <title>Genome sequence of Chthoniobacter flavus Ellin428, an aerobic heterotrophic soil bacterium.</title>
        <authorList>
            <person name="Kant R."/>
            <person name="van Passel M.W."/>
            <person name="Palva A."/>
            <person name="Lucas S."/>
            <person name="Lapidus A."/>
            <person name="Glavina Del Rio T."/>
            <person name="Dalin E."/>
            <person name="Tice H."/>
            <person name="Bruce D."/>
            <person name="Goodwin L."/>
            <person name="Pitluck S."/>
            <person name="Larimer F.W."/>
            <person name="Land M.L."/>
            <person name="Hauser L."/>
            <person name="Sangwan P."/>
            <person name="de Vos W.M."/>
            <person name="Janssen P.H."/>
            <person name="Smidt H."/>
        </authorList>
    </citation>
    <scope>NUCLEOTIDE SEQUENCE [LARGE SCALE GENOMIC DNA]</scope>
    <source>
        <strain evidence="1 2">Ellin428</strain>
    </source>
</reference>
<dbReference type="Gene3D" id="3.40.50.450">
    <property type="match status" value="1"/>
</dbReference>
<dbReference type="SUPFAM" id="SSF55073">
    <property type="entry name" value="Nucleotide cyclase"/>
    <property type="match status" value="1"/>
</dbReference>
<dbReference type="AlphaFoldDB" id="B4CWT0"/>
<accession>B4CWT0</accession>
<evidence type="ECO:0000313" key="1">
    <source>
        <dbReference type="EMBL" id="EDY21872.1"/>
    </source>
</evidence>
<gene>
    <name evidence="1" type="ORF">CfE428DRAFT_1118</name>
</gene>
<dbReference type="Proteomes" id="UP000005824">
    <property type="component" value="Unassembled WGS sequence"/>
</dbReference>
<proteinExistence type="predicted"/>
<dbReference type="Gene3D" id="3.30.70.1230">
    <property type="entry name" value="Nucleotide cyclase"/>
    <property type="match status" value="1"/>
</dbReference>
<dbReference type="eggNOG" id="COG2114">
    <property type="taxonomic scope" value="Bacteria"/>
</dbReference>